<evidence type="ECO:0000259" key="3">
    <source>
        <dbReference type="PROSITE" id="PS51352"/>
    </source>
</evidence>
<dbReference type="PANTHER" id="PTHR42852">
    <property type="entry name" value="THIOL:DISULFIDE INTERCHANGE PROTEIN DSBE"/>
    <property type="match status" value="1"/>
</dbReference>
<dbReference type="RefSeq" id="WP_231908749.1">
    <property type="nucleotide sequence ID" value="NZ_LN885086.1"/>
</dbReference>
<dbReference type="SUPFAM" id="SSF52833">
    <property type="entry name" value="Thioredoxin-like"/>
    <property type="match status" value="1"/>
</dbReference>
<proteinExistence type="predicted"/>
<evidence type="ECO:0000256" key="2">
    <source>
        <dbReference type="SAM" id="SignalP"/>
    </source>
</evidence>
<sequence length="185" mass="21014">MRWFPPIRLLAGVMVAVSMQWASALDATAMSSLGAQDGERNVVRVGDLAPDFYLRDLHGETVRLSQFRGKVVLLNFWATWCGPCLIEMPALEQLYQRFARKDFEILAISTDPQGAAVTRPFQRERGLTFPILHDPDMHVGLTYGVRTLPLSFMVDRRGVIRKKIFGARDWDSPEAHDLIRILMKS</sequence>
<feature type="signal peptide" evidence="2">
    <location>
        <begin position="1"/>
        <end position="24"/>
    </location>
</feature>
<evidence type="ECO:0000256" key="1">
    <source>
        <dbReference type="ARBA" id="ARBA00023284"/>
    </source>
</evidence>
<reference evidence="5" key="1">
    <citation type="submission" date="2015-09" db="EMBL/GenBank/DDBJ databases">
        <authorList>
            <person name="Daims H."/>
        </authorList>
    </citation>
    <scope>NUCLEOTIDE SEQUENCE [LARGE SCALE GENOMIC DNA]</scope>
</reference>
<protein>
    <submittedName>
        <fullName evidence="4">Thiol-disulfide oxidoreductase ResA</fullName>
    </submittedName>
</protein>
<dbReference type="Gene3D" id="3.40.30.10">
    <property type="entry name" value="Glutaredoxin"/>
    <property type="match status" value="1"/>
</dbReference>
<dbReference type="KEGG" id="nio:NITINOP_1559"/>
<organism evidence="4 5">
    <name type="scientific">Candidatus Nitrospira inopinata</name>
    <dbReference type="NCBI Taxonomy" id="1715989"/>
    <lineage>
        <taxon>Bacteria</taxon>
        <taxon>Pseudomonadati</taxon>
        <taxon>Nitrospirota</taxon>
        <taxon>Nitrospiria</taxon>
        <taxon>Nitrospirales</taxon>
        <taxon>Nitrospiraceae</taxon>
        <taxon>Nitrospira</taxon>
    </lineage>
</organism>
<dbReference type="GO" id="GO:0016209">
    <property type="term" value="F:antioxidant activity"/>
    <property type="evidence" value="ECO:0007669"/>
    <property type="project" value="InterPro"/>
</dbReference>
<dbReference type="InterPro" id="IPR036249">
    <property type="entry name" value="Thioredoxin-like_sf"/>
</dbReference>
<dbReference type="EMBL" id="LN885086">
    <property type="protein sequence ID" value="CUQ66534.1"/>
    <property type="molecule type" value="Genomic_DNA"/>
</dbReference>
<dbReference type="Proteomes" id="UP000066284">
    <property type="component" value="Chromosome 1"/>
</dbReference>
<dbReference type="PANTHER" id="PTHR42852:SF17">
    <property type="entry name" value="THIOREDOXIN-LIKE PROTEIN HI_1115"/>
    <property type="match status" value="1"/>
</dbReference>
<keyword evidence="2" id="KW-0732">Signal</keyword>
<dbReference type="PROSITE" id="PS51352">
    <property type="entry name" value="THIOREDOXIN_2"/>
    <property type="match status" value="1"/>
</dbReference>
<evidence type="ECO:0000313" key="5">
    <source>
        <dbReference type="Proteomes" id="UP000066284"/>
    </source>
</evidence>
<dbReference type="STRING" id="1715989.NITINOP_1559"/>
<keyword evidence="5" id="KW-1185">Reference proteome</keyword>
<dbReference type="CDD" id="cd02966">
    <property type="entry name" value="TlpA_like_family"/>
    <property type="match status" value="1"/>
</dbReference>
<dbReference type="GO" id="GO:0016491">
    <property type="term" value="F:oxidoreductase activity"/>
    <property type="evidence" value="ECO:0007669"/>
    <property type="project" value="InterPro"/>
</dbReference>
<accession>A0A0S4KVM4</accession>
<dbReference type="InterPro" id="IPR050553">
    <property type="entry name" value="Thioredoxin_ResA/DsbE_sf"/>
</dbReference>
<dbReference type="InterPro" id="IPR013766">
    <property type="entry name" value="Thioredoxin_domain"/>
</dbReference>
<name>A0A0S4KVM4_9BACT</name>
<dbReference type="InterPro" id="IPR000866">
    <property type="entry name" value="AhpC/TSA"/>
</dbReference>
<keyword evidence="1" id="KW-0676">Redox-active center</keyword>
<evidence type="ECO:0000313" key="4">
    <source>
        <dbReference type="EMBL" id="CUQ66534.1"/>
    </source>
</evidence>
<dbReference type="AlphaFoldDB" id="A0A0S4KVM4"/>
<dbReference type="PROSITE" id="PS00194">
    <property type="entry name" value="THIOREDOXIN_1"/>
    <property type="match status" value="1"/>
</dbReference>
<dbReference type="InterPro" id="IPR017937">
    <property type="entry name" value="Thioredoxin_CS"/>
</dbReference>
<feature type="domain" description="Thioredoxin" evidence="3">
    <location>
        <begin position="43"/>
        <end position="184"/>
    </location>
</feature>
<feature type="chain" id="PRO_5006623569" evidence="2">
    <location>
        <begin position="25"/>
        <end position="185"/>
    </location>
</feature>
<dbReference type="Pfam" id="PF00578">
    <property type="entry name" value="AhpC-TSA"/>
    <property type="match status" value="1"/>
</dbReference>
<gene>
    <name evidence="4" type="primary">resA</name>
    <name evidence="4" type="ORF">NITINOP_1559</name>
</gene>